<gene>
    <name evidence="2" type="ORF">HNQ75_000352</name>
</gene>
<comment type="caution">
    <text evidence="2">The sequence shown here is derived from an EMBL/GenBank/DDBJ whole genome shotgun (WGS) entry which is preliminary data.</text>
</comment>
<evidence type="ECO:0000313" key="2">
    <source>
        <dbReference type="EMBL" id="MBB6178409.1"/>
    </source>
</evidence>
<organism evidence="2 3">
    <name type="scientific">Pseudorhizobium flavum</name>
    <dbReference type="NCBI Taxonomy" id="1335061"/>
    <lineage>
        <taxon>Bacteria</taxon>
        <taxon>Pseudomonadati</taxon>
        <taxon>Pseudomonadota</taxon>
        <taxon>Alphaproteobacteria</taxon>
        <taxon>Hyphomicrobiales</taxon>
        <taxon>Rhizobiaceae</taxon>
        <taxon>Rhizobium/Agrobacterium group</taxon>
        <taxon>Pseudorhizobium</taxon>
    </lineage>
</organism>
<proteinExistence type="predicted"/>
<reference evidence="2 3" key="1">
    <citation type="submission" date="2020-08" db="EMBL/GenBank/DDBJ databases">
        <title>Genomic Encyclopedia of Type Strains, Phase IV (KMG-IV): sequencing the most valuable type-strain genomes for metagenomic binning, comparative biology and taxonomic classification.</title>
        <authorList>
            <person name="Goeker M."/>
        </authorList>
    </citation>
    <scope>NUCLEOTIDE SEQUENCE [LARGE SCALE GENOMIC DNA]</scope>
    <source>
        <strain evidence="2 3">DSM 102134</strain>
    </source>
</reference>
<keyword evidence="1" id="KW-1133">Transmembrane helix</keyword>
<evidence type="ECO:0000313" key="3">
    <source>
        <dbReference type="Proteomes" id="UP000535501"/>
    </source>
</evidence>
<evidence type="ECO:0000256" key="1">
    <source>
        <dbReference type="SAM" id="Phobius"/>
    </source>
</evidence>
<accession>A0A7W9YUR8</accession>
<name>A0A7W9YUR8_9HYPH</name>
<dbReference type="Proteomes" id="UP000535501">
    <property type="component" value="Unassembled WGS sequence"/>
</dbReference>
<keyword evidence="1" id="KW-0472">Membrane</keyword>
<sequence length="45" mass="5242">MDNFQRLLETPFRWLAGLGGGLLRLIGQALSRRQQHSVRRKYMNG</sequence>
<dbReference type="AlphaFoldDB" id="A0A7W9YUR8"/>
<keyword evidence="1" id="KW-0812">Transmembrane</keyword>
<protein>
    <submittedName>
        <fullName evidence="2">Uncharacterized protein</fullName>
    </submittedName>
</protein>
<dbReference type="RefSeq" id="WP_172977839.1">
    <property type="nucleotide sequence ID" value="NZ_JACHEJ010000001.1"/>
</dbReference>
<feature type="transmembrane region" description="Helical" evidence="1">
    <location>
        <begin position="12"/>
        <end position="31"/>
    </location>
</feature>
<dbReference type="EMBL" id="JACHEJ010000001">
    <property type="protein sequence ID" value="MBB6178409.1"/>
    <property type="molecule type" value="Genomic_DNA"/>
</dbReference>
<keyword evidence="3" id="KW-1185">Reference proteome</keyword>